<gene>
    <name evidence="1" type="ORF">F0238_21290</name>
</gene>
<name>A0AAP6ZV84_9VIBR</name>
<protein>
    <submittedName>
        <fullName evidence="1">Uncharacterized protein</fullName>
    </submittedName>
</protein>
<dbReference type="RefSeq" id="WP_171353761.1">
    <property type="nucleotide sequence ID" value="NZ_VTYL01000023.1"/>
</dbReference>
<dbReference type="EMBL" id="VTXP01000015">
    <property type="protein sequence ID" value="NOJ25263.1"/>
    <property type="molecule type" value="Genomic_DNA"/>
</dbReference>
<sequence>MVLHEHLARLCESKPTPLRDLCLKIPVRYWSMFKGIELNRKIGFKTAMRHPSLHQLMRYIGWNEKVKQGDTLPYELYIDRDVKSVTLDDLLDCCEKKPDDNFVRLIRLSMEKCK</sequence>
<reference evidence="1 2" key="1">
    <citation type="submission" date="2019-09" db="EMBL/GenBank/DDBJ databases">
        <title>Draft genome sequencing and comparative genomics of hatchery-associated Vibrios.</title>
        <authorList>
            <person name="Kehlet-Delgado H."/>
            <person name="Mueller R.S."/>
        </authorList>
    </citation>
    <scope>NUCLEOTIDE SEQUENCE [LARGE SCALE GENOMIC DNA]</scope>
    <source>
        <strain evidence="1 2">09-121-3</strain>
    </source>
</reference>
<accession>A0AAP6ZV84</accession>
<dbReference type="AlphaFoldDB" id="A0AAP6ZV84"/>
<evidence type="ECO:0000313" key="2">
    <source>
        <dbReference type="Proteomes" id="UP000576645"/>
    </source>
</evidence>
<organism evidence="1 2">
    <name type="scientific">Vibrio coralliilyticus</name>
    <dbReference type="NCBI Taxonomy" id="190893"/>
    <lineage>
        <taxon>Bacteria</taxon>
        <taxon>Pseudomonadati</taxon>
        <taxon>Pseudomonadota</taxon>
        <taxon>Gammaproteobacteria</taxon>
        <taxon>Vibrionales</taxon>
        <taxon>Vibrionaceae</taxon>
        <taxon>Vibrio</taxon>
    </lineage>
</organism>
<comment type="caution">
    <text evidence="1">The sequence shown here is derived from an EMBL/GenBank/DDBJ whole genome shotgun (WGS) entry which is preliminary data.</text>
</comment>
<proteinExistence type="predicted"/>
<evidence type="ECO:0000313" key="1">
    <source>
        <dbReference type="EMBL" id="NOJ25263.1"/>
    </source>
</evidence>
<dbReference type="Proteomes" id="UP000576645">
    <property type="component" value="Unassembled WGS sequence"/>
</dbReference>